<dbReference type="PROSITE" id="PS51192">
    <property type="entry name" value="HELICASE_ATP_BIND_1"/>
    <property type="match status" value="1"/>
</dbReference>
<dbReference type="Pfam" id="PF04851">
    <property type="entry name" value="ResIII"/>
    <property type="match status" value="1"/>
</dbReference>
<evidence type="ECO:0000256" key="3">
    <source>
        <dbReference type="ARBA" id="ARBA00022806"/>
    </source>
</evidence>
<dbReference type="InterPro" id="IPR027417">
    <property type="entry name" value="P-loop_NTPase"/>
</dbReference>
<evidence type="ECO:0000256" key="1">
    <source>
        <dbReference type="ARBA" id="ARBA00022741"/>
    </source>
</evidence>
<protein>
    <recommendedName>
        <fullName evidence="5">Helicase ATP-binding domain-containing protein</fullName>
    </recommendedName>
</protein>
<evidence type="ECO:0000259" key="5">
    <source>
        <dbReference type="PROSITE" id="PS51192"/>
    </source>
</evidence>
<evidence type="ECO:0000256" key="4">
    <source>
        <dbReference type="ARBA" id="ARBA00022840"/>
    </source>
</evidence>
<dbReference type="AlphaFoldDB" id="A0A6C0H7P1"/>
<dbReference type="GO" id="GO:0003677">
    <property type="term" value="F:DNA binding"/>
    <property type="evidence" value="ECO:0007669"/>
    <property type="project" value="InterPro"/>
</dbReference>
<dbReference type="GO" id="GO:0016787">
    <property type="term" value="F:hydrolase activity"/>
    <property type="evidence" value="ECO:0007669"/>
    <property type="project" value="UniProtKB-KW"/>
</dbReference>
<dbReference type="InterPro" id="IPR014001">
    <property type="entry name" value="Helicase_ATP-bd"/>
</dbReference>
<accession>A0A6C0H7P1</accession>
<reference evidence="6" key="1">
    <citation type="journal article" date="2020" name="Nature">
        <title>Giant virus diversity and host interactions through global metagenomics.</title>
        <authorList>
            <person name="Schulz F."/>
            <person name="Roux S."/>
            <person name="Paez-Espino D."/>
            <person name="Jungbluth S."/>
            <person name="Walsh D.A."/>
            <person name="Denef V.J."/>
            <person name="McMahon K.D."/>
            <person name="Konstantinidis K.T."/>
            <person name="Eloe-Fadrosh E.A."/>
            <person name="Kyrpides N.C."/>
            <person name="Woyke T."/>
        </authorList>
    </citation>
    <scope>NUCLEOTIDE SEQUENCE</scope>
    <source>
        <strain evidence="6">GVMAG-M-3300023179-82</strain>
    </source>
</reference>
<dbReference type="PANTHER" id="PTHR11274">
    <property type="entry name" value="RAD25/XP-B DNA REPAIR HELICASE"/>
    <property type="match status" value="1"/>
</dbReference>
<organism evidence="6">
    <name type="scientific">viral metagenome</name>
    <dbReference type="NCBI Taxonomy" id="1070528"/>
    <lineage>
        <taxon>unclassified sequences</taxon>
        <taxon>metagenomes</taxon>
        <taxon>organismal metagenomes</taxon>
    </lineage>
</organism>
<dbReference type="InterPro" id="IPR006935">
    <property type="entry name" value="Helicase/UvrB_N"/>
</dbReference>
<keyword evidence="3" id="KW-0347">Helicase</keyword>
<evidence type="ECO:0000256" key="2">
    <source>
        <dbReference type="ARBA" id="ARBA00022801"/>
    </source>
</evidence>
<dbReference type="GO" id="GO:0004386">
    <property type="term" value="F:helicase activity"/>
    <property type="evidence" value="ECO:0007669"/>
    <property type="project" value="UniProtKB-KW"/>
</dbReference>
<dbReference type="CDD" id="cd17926">
    <property type="entry name" value="DEXHc_RE"/>
    <property type="match status" value="1"/>
</dbReference>
<dbReference type="InterPro" id="IPR050615">
    <property type="entry name" value="ATP-dep_DNA_Helicase"/>
</dbReference>
<keyword evidence="1" id="KW-0547">Nucleotide-binding</keyword>
<proteinExistence type="predicted"/>
<keyword evidence="4" id="KW-0067">ATP-binding</keyword>
<dbReference type="CDD" id="cd18785">
    <property type="entry name" value="SF2_C"/>
    <property type="match status" value="1"/>
</dbReference>
<dbReference type="SMART" id="SM00487">
    <property type="entry name" value="DEXDc"/>
    <property type="match status" value="1"/>
</dbReference>
<dbReference type="PANTHER" id="PTHR11274:SF0">
    <property type="entry name" value="GENERAL TRANSCRIPTION AND DNA REPAIR FACTOR IIH HELICASE SUBUNIT XPB"/>
    <property type="match status" value="1"/>
</dbReference>
<dbReference type="Gene3D" id="3.40.50.300">
    <property type="entry name" value="P-loop containing nucleotide triphosphate hydrolases"/>
    <property type="match status" value="2"/>
</dbReference>
<feature type="domain" description="Helicase ATP-binding" evidence="5">
    <location>
        <begin position="99"/>
        <end position="247"/>
    </location>
</feature>
<name>A0A6C0H7P1_9ZZZZ</name>
<dbReference type="GO" id="GO:0005524">
    <property type="term" value="F:ATP binding"/>
    <property type="evidence" value="ECO:0007669"/>
    <property type="project" value="UniProtKB-KW"/>
</dbReference>
<evidence type="ECO:0000313" key="6">
    <source>
        <dbReference type="EMBL" id="QHT76591.1"/>
    </source>
</evidence>
<dbReference type="SUPFAM" id="SSF52540">
    <property type="entry name" value="P-loop containing nucleoside triphosphate hydrolases"/>
    <property type="match status" value="2"/>
</dbReference>
<dbReference type="EMBL" id="MN739898">
    <property type="protein sequence ID" value="QHT76591.1"/>
    <property type="molecule type" value="Genomic_DNA"/>
</dbReference>
<keyword evidence="2" id="KW-0378">Hydrolase</keyword>
<sequence length="468" mass="54253">MTTKITKQGYIISKSHPLIKIIKQELTVEPFITFNIANKKNNKFILYKEDEEDIIIPKYYGISKLGLPNVFDENEGLPINIIFKGSLRPQQEEIINNIIPYLEINKGGILCLPCASGKTVLALYLISHFKIKTLIIVHKTFLLNQWKERILEFTNSKIGILQQNVVDVKNKDIVIGMLQSIAKDKYDDNIFNEFGMVIFDEAHHAPSQHFSKALPIISCKYTIGLSATPTRPDKLEKVLYWFFGDIMYKTTTKKNNNVLVNIINYNIEHPKFCEIKLYTGDINRPATINKLITIGRRNKLIIDKVEYIIQQNNERKLIILSDRIEHLKLLKNRLESRNTNYTSDFYIGGMKQEALDNASKAQIIFATYAMASEALDIPELNTLFLVTPRKEIEQAAGRILRKVNPNLRPVIYDFVDQLPSFINQGRVRKKFYIQMGFKIIKYDNDEEEYYISHDDNLNNNKSFFIKNT</sequence>